<proteinExistence type="inferred from homology"/>
<evidence type="ECO:0000313" key="4">
    <source>
        <dbReference type="Proteomes" id="UP000261520"/>
    </source>
</evidence>
<evidence type="ECO:0000313" key="3">
    <source>
        <dbReference type="Ensembl" id="ENSPMGP00000011974.1"/>
    </source>
</evidence>
<feature type="coiled-coil region" evidence="2">
    <location>
        <begin position="57"/>
        <end position="98"/>
    </location>
</feature>
<dbReference type="Pfam" id="PF15136">
    <property type="entry name" value="UPF0449"/>
    <property type="match status" value="1"/>
</dbReference>
<dbReference type="STRING" id="409849.ENSPMGP00000011974"/>
<name>A0A3B4A5T0_9GOBI</name>
<dbReference type="Proteomes" id="UP000261520">
    <property type="component" value="Unplaced"/>
</dbReference>
<evidence type="ECO:0000256" key="2">
    <source>
        <dbReference type="SAM" id="Coils"/>
    </source>
</evidence>
<reference evidence="3" key="1">
    <citation type="submission" date="2025-08" db="UniProtKB">
        <authorList>
            <consortium name="Ensembl"/>
        </authorList>
    </citation>
    <scope>IDENTIFICATION</scope>
</reference>
<protein>
    <submittedName>
        <fullName evidence="3">Uncharacterized protein</fullName>
    </submittedName>
</protein>
<reference evidence="3" key="2">
    <citation type="submission" date="2025-09" db="UniProtKB">
        <authorList>
            <consortium name="Ensembl"/>
        </authorList>
    </citation>
    <scope>IDENTIFICATION</scope>
</reference>
<dbReference type="Ensembl" id="ENSPMGT00000012778.1">
    <property type="protein sequence ID" value="ENSPMGP00000011974.1"/>
    <property type="gene ID" value="ENSPMGG00000009910.1"/>
</dbReference>
<comment type="similarity">
    <text evidence="1">Belongs to the UPF0449 family.</text>
</comment>
<evidence type="ECO:0000256" key="1">
    <source>
        <dbReference type="ARBA" id="ARBA00006137"/>
    </source>
</evidence>
<dbReference type="AlphaFoldDB" id="A0A3B4A5T0"/>
<organism evidence="3 4">
    <name type="scientific">Periophthalmus magnuspinnatus</name>
    <dbReference type="NCBI Taxonomy" id="409849"/>
    <lineage>
        <taxon>Eukaryota</taxon>
        <taxon>Metazoa</taxon>
        <taxon>Chordata</taxon>
        <taxon>Craniata</taxon>
        <taxon>Vertebrata</taxon>
        <taxon>Euteleostomi</taxon>
        <taxon>Actinopterygii</taxon>
        <taxon>Neopterygii</taxon>
        <taxon>Teleostei</taxon>
        <taxon>Neoteleostei</taxon>
        <taxon>Acanthomorphata</taxon>
        <taxon>Gobiaria</taxon>
        <taxon>Gobiiformes</taxon>
        <taxon>Gobioidei</taxon>
        <taxon>Gobiidae</taxon>
        <taxon>Oxudercinae</taxon>
        <taxon>Periophthalmus</taxon>
    </lineage>
</organism>
<dbReference type="InterPro" id="IPR028227">
    <property type="entry name" value="UPF0449"/>
</dbReference>
<dbReference type="PANTHER" id="PTHR34766:SF1">
    <property type="entry name" value="UPF0449 PROTEIN C19ORF25"/>
    <property type="match status" value="1"/>
</dbReference>
<accession>A0A3B4A5T0</accession>
<sequence length="106" mass="12234">MNLGSKGKKRVVLPSRPEPPTVEQILEDVGSSASDDPLFGLQDISETGNVELKFEQCRRFMELNHRLTEAREQLKEQREELKRSGESLQTNIQEVKTRISMFKELF</sequence>
<keyword evidence="4" id="KW-1185">Reference proteome</keyword>
<dbReference type="PANTHER" id="PTHR34766">
    <property type="entry name" value="UPF0449 PROTEIN C19ORF25"/>
    <property type="match status" value="1"/>
</dbReference>
<keyword evidence="2" id="KW-0175">Coiled coil</keyword>